<gene>
    <name evidence="2" type="ORF">ID09_04770</name>
</gene>
<dbReference type="HOGENOM" id="CLU_2157039_0_0_9"/>
<dbReference type="AlphaFoldDB" id="A0A075SQQ4"/>
<keyword evidence="1" id="KW-1133">Transmembrane helix</keyword>
<feature type="transmembrane region" description="Helical" evidence="1">
    <location>
        <begin position="32"/>
        <end position="53"/>
    </location>
</feature>
<feature type="transmembrane region" description="Helical" evidence="1">
    <location>
        <begin position="6"/>
        <end position="25"/>
    </location>
</feature>
<sequence>MKVLVMSYMVIYLLVTLSAALFSYFKTQKMNALRLILTVLSMLLLAVTLYFYSQAYHDVQMVGFAMGFTFISTLFLYNGTKEGSNFTTVMLFSIGRFILHIQFLILLYLFR</sequence>
<organism evidence="2 3">
    <name type="scientific">Streptococcus suis 6407</name>
    <dbReference type="NCBI Taxonomy" id="1214179"/>
    <lineage>
        <taxon>Bacteria</taxon>
        <taxon>Bacillati</taxon>
        <taxon>Bacillota</taxon>
        <taxon>Bacilli</taxon>
        <taxon>Lactobacillales</taxon>
        <taxon>Streptococcaceae</taxon>
        <taxon>Streptococcus</taxon>
    </lineage>
</organism>
<name>A0A075SQQ4_STRSU</name>
<dbReference type="Proteomes" id="UP000028185">
    <property type="component" value="Chromosome"/>
</dbReference>
<evidence type="ECO:0000313" key="2">
    <source>
        <dbReference type="EMBL" id="AIG43380.1"/>
    </source>
</evidence>
<dbReference type="EMBL" id="CP008921">
    <property type="protein sequence ID" value="AIG43380.1"/>
    <property type="molecule type" value="Genomic_DNA"/>
</dbReference>
<proteinExistence type="predicted"/>
<keyword evidence="1" id="KW-0472">Membrane</keyword>
<keyword evidence="1" id="KW-0812">Transmembrane</keyword>
<evidence type="ECO:0000256" key="1">
    <source>
        <dbReference type="SAM" id="Phobius"/>
    </source>
</evidence>
<evidence type="ECO:0000313" key="3">
    <source>
        <dbReference type="Proteomes" id="UP000028185"/>
    </source>
</evidence>
<dbReference type="PATRIC" id="fig|1214179.4.peg.913"/>
<protein>
    <submittedName>
        <fullName evidence="2">Membrane protein</fullName>
    </submittedName>
</protein>
<feature type="transmembrane region" description="Helical" evidence="1">
    <location>
        <begin position="89"/>
        <end position="110"/>
    </location>
</feature>
<feature type="transmembrane region" description="Helical" evidence="1">
    <location>
        <begin position="59"/>
        <end position="77"/>
    </location>
</feature>
<accession>A0A075SQQ4</accession>
<dbReference type="RefSeq" id="WP_024381820.1">
    <property type="nucleotide sequence ID" value="NZ_ALLE01000017.1"/>
</dbReference>
<reference evidence="2 3" key="1">
    <citation type="journal article" date="2014" name="Genome Announc.">
        <title>Whole-Genome Sequence of Streptococcus suis Serotype 4 Reference Strain 6407.</title>
        <authorList>
            <person name="Wang K."/>
            <person name="Chen J."/>
            <person name="Yao H."/>
            <person name="Lu C."/>
        </authorList>
    </citation>
    <scope>NUCLEOTIDE SEQUENCE [LARGE SCALE GENOMIC DNA]</scope>
    <source>
        <strain evidence="2">6407</strain>
    </source>
</reference>